<accession>A0ABY2HCE8</accession>
<keyword evidence="2" id="KW-1015">Disulfide bond</keyword>
<dbReference type="Proteomes" id="UP001642720">
    <property type="component" value="Unassembled WGS sequence"/>
</dbReference>
<gene>
    <name evidence="5" type="ORF">CCMA1212_001728</name>
</gene>
<feature type="region of interest" description="Disordered" evidence="4">
    <location>
        <begin position="70"/>
        <end position="98"/>
    </location>
</feature>
<proteinExistence type="inferred from homology"/>
<feature type="compositionally biased region" description="Basic and acidic residues" evidence="4">
    <location>
        <begin position="88"/>
        <end position="98"/>
    </location>
</feature>
<keyword evidence="3" id="KW-0999">Mitochondrion inner membrane</keyword>
<dbReference type="InterPro" id="IPR013892">
    <property type="entry name" value="Cyt_c_biogenesis_Cmc1-like"/>
</dbReference>
<name>A0ABY2HCE8_9HYPO</name>
<keyword evidence="3" id="KW-0496">Mitochondrion</keyword>
<reference evidence="5 6" key="1">
    <citation type="submission" date="2018-01" db="EMBL/GenBank/DDBJ databases">
        <title>Genome characterization of the sugarcane-associated fungus Trichoderma ghanense CCMA-1212 and their application in lignocelulose bioconversion.</title>
        <authorList>
            <person name="Steindorff A.S."/>
            <person name="Mendes T.D."/>
            <person name="Vilela E.S.D."/>
            <person name="Rodrigues D.S."/>
            <person name="Formighieri E.F."/>
            <person name="Melo I.S."/>
            <person name="Favaro L.C.L."/>
        </authorList>
    </citation>
    <scope>NUCLEOTIDE SEQUENCE [LARGE SCALE GENOMIC DNA]</scope>
    <source>
        <strain evidence="5 6">CCMA-1212</strain>
    </source>
</reference>
<evidence type="ECO:0000256" key="2">
    <source>
        <dbReference type="ARBA" id="ARBA00023157"/>
    </source>
</evidence>
<evidence type="ECO:0000313" key="6">
    <source>
        <dbReference type="Proteomes" id="UP001642720"/>
    </source>
</evidence>
<comment type="function">
    <text evidence="3">Required for mitochondrial cytochrome c oxidase (COX) assembly and respiration.</text>
</comment>
<evidence type="ECO:0000256" key="1">
    <source>
        <dbReference type="ARBA" id="ARBA00007347"/>
    </source>
</evidence>
<sequence>MHPHLHTQNAMGRSNAPQRNILIQWSNGGRPACQEVIAALEECHAQGFMHKASGGCNDAKILVDKCLRQQRSKTQEGNRAAAKAKRDRIKEEQRALGL</sequence>
<organism evidence="5 6">
    <name type="scientific">Trichoderma ghanense</name>
    <dbReference type="NCBI Taxonomy" id="65468"/>
    <lineage>
        <taxon>Eukaryota</taxon>
        <taxon>Fungi</taxon>
        <taxon>Dikarya</taxon>
        <taxon>Ascomycota</taxon>
        <taxon>Pezizomycotina</taxon>
        <taxon>Sordariomycetes</taxon>
        <taxon>Hypocreomycetidae</taxon>
        <taxon>Hypocreales</taxon>
        <taxon>Hypocreaceae</taxon>
        <taxon>Trichoderma</taxon>
    </lineage>
</organism>
<protein>
    <recommendedName>
        <fullName evidence="3">COX assembly mitochondrial protein</fullName>
    </recommendedName>
</protein>
<keyword evidence="3" id="KW-0143">Chaperone</keyword>
<evidence type="ECO:0000313" key="5">
    <source>
        <dbReference type="EMBL" id="TFB05856.1"/>
    </source>
</evidence>
<keyword evidence="6" id="KW-1185">Reference proteome</keyword>
<keyword evidence="3" id="KW-0472">Membrane</keyword>
<evidence type="ECO:0000256" key="3">
    <source>
        <dbReference type="RuleBase" id="RU364104"/>
    </source>
</evidence>
<dbReference type="Pfam" id="PF08583">
    <property type="entry name" value="Cmc1"/>
    <property type="match status" value="1"/>
</dbReference>
<comment type="caution">
    <text evidence="5">The sequence shown here is derived from an EMBL/GenBank/DDBJ whole genome shotgun (WGS) entry which is preliminary data.</text>
</comment>
<evidence type="ECO:0000256" key="4">
    <source>
        <dbReference type="SAM" id="MobiDB-lite"/>
    </source>
</evidence>
<dbReference type="GeneID" id="300573595"/>
<dbReference type="EMBL" id="PPTA01000002">
    <property type="protein sequence ID" value="TFB05856.1"/>
    <property type="molecule type" value="Genomic_DNA"/>
</dbReference>
<dbReference type="RefSeq" id="XP_073562057.1">
    <property type="nucleotide sequence ID" value="XM_073699145.1"/>
</dbReference>
<comment type="similarity">
    <text evidence="1 3">Belongs to the CMC family.</text>
</comment>
<comment type="subcellular location">
    <subcellularLocation>
        <location evidence="3">Mitochondrion inner membrane</location>
    </subcellularLocation>
</comment>